<evidence type="ECO:0000256" key="6">
    <source>
        <dbReference type="ARBA" id="ARBA00010372"/>
    </source>
</evidence>
<evidence type="ECO:0000256" key="7">
    <source>
        <dbReference type="ARBA" id="ARBA00011738"/>
    </source>
</evidence>
<evidence type="ECO:0000256" key="16">
    <source>
        <dbReference type="SAM" id="Phobius"/>
    </source>
</evidence>
<dbReference type="SUPFAM" id="SSF49503">
    <property type="entry name" value="Cupredoxins"/>
    <property type="match status" value="1"/>
</dbReference>
<evidence type="ECO:0000256" key="8">
    <source>
        <dbReference type="ARBA" id="ARBA00011896"/>
    </source>
</evidence>
<comment type="similarity">
    <text evidence="6">Belongs to the NosZ family.</text>
</comment>
<comment type="function">
    <text evidence="2">Nitrous-oxide reductase is part of a bacterial respiratory system which is activated under anaerobic conditions in the presence of nitrate or nitrous oxide.</text>
</comment>
<dbReference type="GO" id="GO:0016020">
    <property type="term" value="C:membrane"/>
    <property type="evidence" value="ECO:0007669"/>
    <property type="project" value="InterPro"/>
</dbReference>
<evidence type="ECO:0000256" key="3">
    <source>
        <dbReference type="ARBA" id="ARBA00004196"/>
    </source>
</evidence>
<feature type="transmembrane region" description="Helical" evidence="16">
    <location>
        <begin position="12"/>
        <end position="31"/>
    </location>
</feature>
<evidence type="ECO:0000256" key="15">
    <source>
        <dbReference type="SAM" id="MobiDB-lite"/>
    </source>
</evidence>
<evidence type="ECO:0000256" key="12">
    <source>
        <dbReference type="ARBA" id="ARBA00031077"/>
    </source>
</evidence>
<dbReference type="GO" id="GO:0030313">
    <property type="term" value="C:cell envelope"/>
    <property type="evidence" value="ECO:0007669"/>
    <property type="project" value="UniProtKB-SubCell"/>
</dbReference>
<accession>A0A1V3N876</accession>
<evidence type="ECO:0000256" key="4">
    <source>
        <dbReference type="ARBA" id="ARBA00004779"/>
    </source>
</evidence>
<dbReference type="InterPro" id="IPR051403">
    <property type="entry name" value="NosZ/Cyto_c_oxidase_sub2"/>
</dbReference>
<dbReference type="GO" id="GO:0050304">
    <property type="term" value="F:nitrous-oxide reductase activity"/>
    <property type="evidence" value="ECO:0007669"/>
    <property type="project" value="UniProtKB-EC"/>
</dbReference>
<evidence type="ECO:0000313" key="18">
    <source>
        <dbReference type="EMBL" id="OOG21032.1"/>
    </source>
</evidence>
<dbReference type="Gene3D" id="2.60.40.420">
    <property type="entry name" value="Cupredoxins - blue copper proteins"/>
    <property type="match status" value="1"/>
</dbReference>
<evidence type="ECO:0000256" key="2">
    <source>
        <dbReference type="ARBA" id="ARBA00003034"/>
    </source>
</evidence>
<feature type="compositionally biased region" description="Basic and acidic residues" evidence="15">
    <location>
        <begin position="104"/>
        <end position="120"/>
    </location>
</feature>
<keyword evidence="16" id="KW-1133">Transmembrane helix</keyword>
<dbReference type="Pfam" id="PF00116">
    <property type="entry name" value="COX2"/>
    <property type="match status" value="1"/>
</dbReference>
<keyword evidence="19" id="KW-1185">Reference proteome</keyword>
<organism evidence="18 19">
    <name type="scientific">Thioalkalivibrio denitrificans</name>
    <dbReference type="NCBI Taxonomy" id="108003"/>
    <lineage>
        <taxon>Bacteria</taxon>
        <taxon>Pseudomonadati</taxon>
        <taxon>Pseudomonadota</taxon>
        <taxon>Gammaproteobacteria</taxon>
        <taxon>Chromatiales</taxon>
        <taxon>Ectothiorhodospiraceae</taxon>
        <taxon>Thioalkalivibrio</taxon>
    </lineage>
</organism>
<dbReference type="UniPathway" id="UPA00652">
    <property type="reaction ID" value="UER00709"/>
</dbReference>
<dbReference type="GO" id="GO:0005507">
    <property type="term" value="F:copper ion binding"/>
    <property type="evidence" value="ECO:0007669"/>
    <property type="project" value="InterPro"/>
</dbReference>
<dbReference type="STRING" id="108003.B1C78_16650"/>
<keyword evidence="16" id="KW-0472">Membrane</keyword>
<dbReference type="EMBL" id="MVBK01000140">
    <property type="protein sequence ID" value="OOG21032.1"/>
    <property type="molecule type" value="Genomic_DNA"/>
</dbReference>
<comment type="similarity">
    <text evidence="5">In the C-terminal section; belongs to the cytochrome c oxidase subunit 2 family.</text>
</comment>
<feature type="region of interest" description="Disordered" evidence="15">
    <location>
        <begin position="47"/>
        <end position="70"/>
    </location>
</feature>
<comment type="subunit">
    <text evidence="7">Homodimer.</text>
</comment>
<comment type="subcellular location">
    <subcellularLocation>
        <location evidence="3">Cell envelope</location>
    </subcellularLocation>
</comment>
<gene>
    <name evidence="18" type="ORF">B1C78_16650</name>
</gene>
<proteinExistence type="inferred from homology"/>
<sequence length="293" mass="31602">MSDKPHFTTRRGFITALGFGAVSLYGLWAAYGAAPLPFARSLAGGHDSHGAGHGDHGGHGGHGDASHGPDAEAFTRKTQAFIERYRLEDGTVYPRQLGPMPGDGHGDHGGDHGMDHGGGHDMGHGTMDHGAMDHRGGHGMDHGAMDHGQMDHGHMDHGQMDHGTPDHAHDDHTGMDHGDIDHGADDHADHGHEADHGQNGDAIDVYLAAGMWYYLPSKLRVDAGQPYRFRMMALDVSHGASIQFGRGGRMVRLRPGRVAEMDITFHRKGTYLVYCTFYCGAAHDYMQATIEVV</sequence>
<evidence type="ECO:0000256" key="11">
    <source>
        <dbReference type="ARBA" id="ARBA00023008"/>
    </source>
</evidence>
<evidence type="ECO:0000256" key="13">
    <source>
        <dbReference type="ARBA" id="ARBA00032847"/>
    </source>
</evidence>
<keyword evidence="10" id="KW-0479">Metal-binding</keyword>
<comment type="pathway">
    <text evidence="4">Nitrogen metabolism; nitrate reduction (denitrification); dinitrogen from nitrate: step 4/4.</text>
</comment>
<feature type="region of interest" description="Disordered" evidence="15">
    <location>
        <begin position="148"/>
        <end position="197"/>
    </location>
</feature>
<dbReference type="GO" id="GO:0019333">
    <property type="term" value="P:denitrification pathway"/>
    <property type="evidence" value="ECO:0007669"/>
    <property type="project" value="UniProtKB-UniPathway"/>
</dbReference>
<dbReference type="PANTHER" id="PTHR42838">
    <property type="entry name" value="CYTOCHROME C OXIDASE SUBUNIT II"/>
    <property type="match status" value="1"/>
</dbReference>
<comment type="catalytic activity">
    <reaction evidence="14">
        <text>N2 + 2 Fe(III)-[cytochrome c] + H2O = nitrous oxide + 2 Fe(II)-[cytochrome c] + 2 H(+)</text>
        <dbReference type="Rhea" id="RHEA:43108"/>
        <dbReference type="Rhea" id="RHEA-COMP:10350"/>
        <dbReference type="Rhea" id="RHEA-COMP:14399"/>
        <dbReference type="ChEBI" id="CHEBI:15377"/>
        <dbReference type="ChEBI" id="CHEBI:15378"/>
        <dbReference type="ChEBI" id="CHEBI:17045"/>
        <dbReference type="ChEBI" id="CHEBI:17997"/>
        <dbReference type="ChEBI" id="CHEBI:29033"/>
        <dbReference type="ChEBI" id="CHEBI:29034"/>
        <dbReference type="EC" id="1.7.2.4"/>
    </reaction>
</comment>
<evidence type="ECO:0000259" key="17">
    <source>
        <dbReference type="PROSITE" id="PS50857"/>
    </source>
</evidence>
<evidence type="ECO:0000256" key="5">
    <source>
        <dbReference type="ARBA" id="ARBA00006790"/>
    </source>
</evidence>
<feature type="domain" description="Cytochrome oxidase subunit II copper A binding" evidence="17">
    <location>
        <begin position="198"/>
        <end position="293"/>
    </location>
</feature>
<dbReference type="PROSITE" id="PS50857">
    <property type="entry name" value="COX2_CUA"/>
    <property type="match status" value="1"/>
</dbReference>
<evidence type="ECO:0000256" key="1">
    <source>
        <dbReference type="ARBA" id="ARBA00001913"/>
    </source>
</evidence>
<dbReference type="InterPro" id="IPR002429">
    <property type="entry name" value="CcO_II-like_C"/>
</dbReference>
<comment type="caution">
    <text evidence="18">The sequence shown here is derived from an EMBL/GenBank/DDBJ whole genome shotgun (WGS) entry which is preliminary data.</text>
</comment>
<evidence type="ECO:0000313" key="19">
    <source>
        <dbReference type="Proteomes" id="UP000189462"/>
    </source>
</evidence>
<keyword evidence="16" id="KW-0812">Transmembrane</keyword>
<dbReference type="RefSeq" id="WP_139349997.1">
    <property type="nucleotide sequence ID" value="NZ_MVBK01000140.1"/>
</dbReference>
<dbReference type="GO" id="GO:0004129">
    <property type="term" value="F:cytochrome-c oxidase activity"/>
    <property type="evidence" value="ECO:0007669"/>
    <property type="project" value="InterPro"/>
</dbReference>
<dbReference type="PANTHER" id="PTHR42838:SF2">
    <property type="entry name" value="NITROUS-OXIDE REDUCTASE"/>
    <property type="match status" value="1"/>
</dbReference>
<dbReference type="Proteomes" id="UP000189462">
    <property type="component" value="Unassembled WGS sequence"/>
</dbReference>
<dbReference type="AlphaFoldDB" id="A0A1V3N876"/>
<dbReference type="OrthoDB" id="9773456at2"/>
<evidence type="ECO:0000256" key="9">
    <source>
        <dbReference type="ARBA" id="ARBA00016560"/>
    </source>
</evidence>
<name>A0A1V3N876_9GAMM</name>
<dbReference type="PROSITE" id="PS51318">
    <property type="entry name" value="TAT"/>
    <property type="match status" value="1"/>
</dbReference>
<comment type="cofactor">
    <cofactor evidence="1">
        <name>Ca(2+)</name>
        <dbReference type="ChEBI" id="CHEBI:29108"/>
    </cofactor>
</comment>
<dbReference type="InterPro" id="IPR008972">
    <property type="entry name" value="Cupredoxin"/>
</dbReference>
<dbReference type="EC" id="1.7.2.4" evidence="8"/>
<dbReference type="InterPro" id="IPR006311">
    <property type="entry name" value="TAT_signal"/>
</dbReference>
<evidence type="ECO:0000256" key="10">
    <source>
        <dbReference type="ARBA" id="ARBA00022723"/>
    </source>
</evidence>
<keyword evidence="11" id="KW-0186">Copper</keyword>
<reference evidence="18 19" key="1">
    <citation type="submission" date="2017-02" db="EMBL/GenBank/DDBJ databases">
        <title>Genomic diversity within the haloalkaliphilic genus Thioalkalivibrio.</title>
        <authorList>
            <person name="Ahn A.-C."/>
            <person name="Meier-Kolthoff J."/>
            <person name="Overmars L."/>
            <person name="Richter M."/>
            <person name="Woyke T."/>
            <person name="Sorokin D.Y."/>
            <person name="Muyzer G."/>
        </authorList>
    </citation>
    <scope>NUCLEOTIDE SEQUENCE [LARGE SCALE GENOMIC DNA]</scope>
    <source>
        <strain evidence="18 19">ALJD</strain>
    </source>
</reference>
<feature type="region of interest" description="Disordered" evidence="15">
    <location>
        <begin position="87"/>
        <end position="120"/>
    </location>
</feature>
<evidence type="ECO:0000256" key="14">
    <source>
        <dbReference type="ARBA" id="ARBA00049555"/>
    </source>
</evidence>
<protein>
    <recommendedName>
        <fullName evidence="9">Nitrous-oxide reductase</fullName>
        <ecNumber evidence="8">1.7.2.4</ecNumber>
    </recommendedName>
    <alternativeName>
        <fullName evidence="12">N(2)OR</fullName>
    </alternativeName>
    <alternativeName>
        <fullName evidence="13">N2O reductase</fullName>
    </alternativeName>
</protein>